<dbReference type="EMBL" id="CACVKT020002746">
    <property type="protein sequence ID" value="CAC5379700.1"/>
    <property type="molecule type" value="Genomic_DNA"/>
</dbReference>
<name>A0A6J8B8Q7_MYTCO</name>
<evidence type="ECO:0000313" key="3">
    <source>
        <dbReference type="Proteomes" id="UP000507470"/>
    </source>
</evidence>
<organism evidence="2 3">
    <name type="scientific">Mytilus coruscus</name>
    <name type="common">Sea mussel</name>
    <dbReference type="NCBI Taxonomy" id="42192"/>
    <lineage>
        <taxon>Eukaryota</taxon>
        <taxon>Metazoa</taxon>
        <taxon>Spiralia</taxon>
        <taxon>Lophotrochozoa</taxon>
        <taxon>Mollusca</taxon>
        <taxon>Bivalvia</taxon>
        <taxon>Autobranchia</taxon>
        <taxon>Pteriomorphia</taxon>
        <taxon>Mytilida</taxon>
        <taxon>Mytiloidea</taxon>
        <taxon>Mytilidae</taxon>
        <taxon>Mytilinae</taxon>
        <taxon>Mytilus</taxon>
    </lineage>
</organism>
<feature type="region of interest" description="Disordered" evidence="1">
    <location>
        <begin position="1032"/>
        <end position="1062"/>
    </location>
</feature>
<gene>
    <name evidence="2" type="ORF">MCOR_15738</name>
</gene>
<feature type="region of interest" description="Disordered" evidence="1">
    <location>
        <begin position="956"/>
        <end position="985"/>
    </location>
</feature>
<feature type="compositionally biased region" description="Low complexity" evidence="1">
    <location>
        <begin position="1032"/>
        <end position="1041"/>
    </location>
</feature>
<feature type="region of interest" description="Disordered" evidence="1">
    <location>
        <begin position="233"/>
        <end position="275"/>
    </location>
</feature>
<evidence type="ECO:0000313" key="2">
    <source>
        <dbReference type="EMBL" id="CAC5379700.1"/>
    </source>
</evidence>
<proteinExistence type="predicted"/>
<dbReference type="Proteomes" id="UP000507470">
    <property type="component" value="Unassembled WGS sequence"/>
</dbReference>
<feature type="compositionally biased region" description="Polar residues" evidence="1">
    <location>
        <begin position="13"/>
        <end position="23"/>
    </location>
</feature>
<feature type="compositionally biased region" description="Polar residues" evidence="1">
    <location>
        <begin position="1044"/>
        <end position="1054"/>
    </location>
</feature>
<dbReference type="OrthoDB" id="2414538at2759"/>
<accession>A0A6J8B8Q7</accession>
<protein>
    <submittedName>
        <fullName evidence="2">Uncharacterized protein</fullName>
    </submittedName>
</protein>
<feature type="region of interest" description="Disordered" evidence="1">
    <location>
        <begin position="338"/>
        <end position="363"/>
    </location>
</feature>
<feature type="region of interest" description="Disordered" evidence="1">
    <location>
        <begin position="189"/>
        <end position="215"/>
    </location>
</feature>
<keyword evidence="3" id="KW-1185">Reference proteome</keyword>
<sequence>MLALDSQAEEESQGSVKDSSQASAIDMQLSDEGLENSSLDTVIVEEDEMIPVISVDSIKRVVSMSQSFSASQPSQANSQDKSLADILASLADENCSSSSQEIAQQITALEERDSILLDKSQHIDDEDDKQQEEETLEMTQVVFDDMDKNKDTSNQQEEMIIPESRSVDFNLEGLDDTWNMSQFLKKDAEDEIDGDIPQFDGVGDEPEKETEAEKNLRKPFVSNQVPTRNIGNISYTQSLGSNSQNENADQISSQSQNETIPATVSSRKRYREDKKVPVNSGHCFDNFGNLVSSHQTGNDIHKGNVNLHSLTQINSSQSRLGNNGNHSKIKLLHTSTHDNNHRCKQSPIHSSQNKMQEPTSSTGSLCCIKSPVNQDNLESCKSMNAQSLFRMTPSPEKDNFTVHHYSQDSLQGSKEIGSVQEQMLQFHNNHDYHRNIQLPSLNDPVLQSQFHMSNVNQYDSIKGHPIENQHSSYRQYPDTSNVQSFCQPVVNNSLQTGYQMDSGSQKTLPGSHYKRNQSGILSSRSDCQMPHTPSYKIPQEQQQMQKSSENNFFTPVNLQASLLPQSFSIQQDQFGSIVPSQITKGHLINCNNQNNQSNQHFSATNALGNLQISQVLPMNEQHNVHNIQYTLPVSSNDQFYMLSHVNSVDSLHEYGKVLQTSLSGRNVSLSSLTPVKQHSGSNGNHNQEKSFCQLMTEDEYLSKQDNSEDNICFQNSQLSENTTNFKSKPYTKLIPKCHQYIGQSSHQQLCLPSNSKPFLGELSKNKRIHICANVQQKRHQEKNLAEFSQSSSLPVVSKHQSINSSLQAAITEDLEKKQEMSVIHQTHKEQHNISYRQIHSGMQPMQHNPKANELSKSTNIGQNLQRIPSASTIMHENIKKSTTIKNRINSSKNFPSKNEPSTLERLLLYGDDNSNVETSSKESFAENTTEDYLQSSLTNESTDLFFDSSQSSSSQRAYSQAQTKCESSVKKNINKNERSEKKNTLSSLETLVKNVRQGSSFGYQYDSPVQNHDSYMFDPFSVSDTNNRCNTSKSSSYTWKKSPGHNNDSESPSDYSHPKFSNLYDGSKSPNQFCGYKSHSQFGSKSLSHVGIGRSLSYSGSLHYDDFNSMDTSKDQNKMYLHDRIQHPLDLNHTWSGYSKNVKKQKAALKRSHSFTFEKKVQQGTRTNSIQQMKPHSDVKSKKPLTPNRAYSFTFHLPTPFYKKLKFKNEKQLKHDISVVRMHPMDARKYSLLKIGRGIVKVKKLTQIDIDKSGIVLKASLEELLRTVVNDQKHSCRFYQKCVQNSKMKSPYDIKTQDVKFVNEINVSNKKENLISKKHKSLTSMVNIYPETMIAPPAQTLDASSKDCHSIQKVTLTSIIENVLLTSICKDNEEETTNTTVINNDLLHTVTGSLNSNHWKGNDQQSMEYFMSHKFENNGNCNKNMSHEETKDSISTSPIQSHEAISNFEEKELVGYSGLDKLMLYNKCSPVSKNHSSGKFDSSLLEANLSGNDKQFCENSEKTFSKIRNCLASVKHISGNLCANMMFPTHNLLCPNGNSEKEKIGSIKELITPNITLNNYGHEYKKLGKQHPQKSSVLCSKCSMDKMLTSSPAVLDDESIILKDVSLTDASDGLLTPNVSKSRTPVAGGSPVSQQNVDAYKLFDGEILDFKDDFDNKFKDLNHYVRNSGITGANTKTEKEISYSAKAVVESLDTASSGSSSGKSKDDMYSVLTVTGRTKSLVNLTDKSRIAGFLENKEFVASEKFLDQNSIKCLERVHTYPYTTKPGNANIENEVIPLNSLTFESVPIKRKLANMADLKGSDWSEMKEKETYTYSELPDENEIIQKYVQGVEFKTQASKGNYLTAGCKRKKILANLTVTYGPAKWKKKVKSHEISNVSSESLDDDFLHHSDILSPEKENDVQNIEQKRSCGYYQGFTIDWNGKPYMTCKRKPSLSMNRKLQVAFLSKKAKRKKQVKHASKIRKIPKSILGLSLLHEATLANLTESKSSNEVDLAETDSEFDDILSKMALYSSPETDSLDSLPPQPFSPEELSYGLQSTSSSEYSKISSFADGECLDKYKKISHKKESSNLEMKTSEISYVCDTDNSEGLLNESFNIDGFSSFDEQYFSKSDCCKIKKKAVVRLNRLSVYEIEKYKREKQNTETEQENSPPDLGPPNIPQYPKNGSCSHYRNEENHTEKSHIYPTDSCNFKYGDLKSLSEPTLITADKITNVQLLKSGETQDGKKIMEIYMPKLVTDDVANINPVYLKETESLQALVKDDVCELLQHNLICASDYRVFTSKALPPSKKYVNDSALLLNLNQANNQNAFCSNPDDLPEKPK</sequence>
<evidence type="ECO:0000256" key="1">
    <source>
        <dbReference type="SAM" id="MobiDB-lite"/>
    </source>
</evidence>
<feature type="region of interest" description="Disordered" evidence="1">
    <location>
        <begin position="1"/>
        <end position="40"/>
    </location>
</feature>
<feature type="compositionally biased region" description="Basic and acidic residues" evidence="1">
    <location>
        <begin position="974"/>
        <end position="983"/>
    </location>
</feature>
<feature type="region of interest" description="Disordered" evidence="1">
    <location>
        <begin position="2136"/>
        <end position="2170"/>
    </location>
</feature>
<feature type="compositionally biased region" description="Polar residues" evidence="1">
    <location>
        <begin position="1162"/>
        <end position="1174"/>
    </location>
</feature>
<feature type="region of interest" description="Disordered" evidence="1">
    <location>
        <begin position="1160"/>
        <end position="1183"/>
    </location>
</feature>
<reference evidence="2 3" key="1">
    <citation type="submission" date="2020-06" db="EMBL/GenBank/DDBJ databases">
        <authorList>
            <person name="Li R."/>
            <person name="Bekaert M."/>
        </authorList>
    </citation>
    <scope>NUCLEOTIDE SEQUENCE [LARGE SCALE GENOMIC DNA]</scope>
    <source>
        <strain evidence="3">wild</strain>
    </source>
</reference>
<feature type="compositionally biased region" description="Polar residues" evidence="1">
    <location>
        <begin position="347"/>
        <end position="363"/>
    </location>
</feature>
<feature type="compositionally biased region" description="Polar residues" evidence="1">
    <location>
        <begin position="233"/>
        <end position="265"/>
    </location>
</feature>